<gene>
    <name evidence="1" type="ORF">QFC19_009017</name>
</gene>
<proteinExistence type="predicted"/>
<comment type="caution">
    <text evidence="1">The sequence shown here is derived from an EMBL/GenBank/DDBJ whole genome shotgun (WGS) entry which is preliminary data.</text>
</comment>
<accession>A0ACC2UXZ6</accession>
<keyword evidence="2" id="KW-1185">Reference proteome</keyword>
<sequence>MPPKKVFKPAKRPAPVLAETSTPNEAGAHESEVPPAREAEGSGTGESTTAMHIDPALEAIERTDPVSEAPPTTTTTTTTTTAARSGGTTARGIGASMRRGEGTAAGSGIAQGEARGQETRPKVVFKPTVPVRKVKQE</sequence>
<evidence type="ECO:0000313" key="1">
    <source>
        <dbReference type="EMBL" id="KAJ9091647.1"/>
    </source>
</evidence>
<evidence type="ECO:0000313" key="2">
    <source>
        <dbReference type="Proteomes" id="UP001241377"/>
    </source>
</evidence>
<protein>
    <submittedName>
        <fullName evidence="1">Uncharacterized protein</fullName>
    </submittedName>
</protein>
<dbReference type="EMBL" id="JASBWR010000146">
    <property type="protein sequence ID" value="KAJ9091647.1"/>
    <property type="molecule type" value="Genomic_DNA"/>
</dbReference>
<organism evidence="1 2">
    <name type="scientific">Naganishia cerealis</name>
    <dbReference type="NCBI Taxonomy" id="610337"/>
    <lineage>
        <taxon>Eukaryota</taxon>
        <taxon>Fungi</taxon>
        <taxon>Dikarya</taxon>
        <taxon>Basidiomycota</taxon>
        <taxon>Agaricomycotina</taxon>
        <taxon>Tremellomycetes</taxon>
        <taxon>Filobasidiales</taxon>
        <taxon>Filobasidiaceae</taxon>
        <taxon>Naganishia</taxon>
    </lineage>
</organism>
<reference evidence="1" key="1">
    <citation type="submission" date="2023-04" db="EMBL/GenBank/DDBJ databases">
        <title>Draft Genome sequencing of Naganishia species isolated from polar environments using Oxford Nanopore Technology.</title>
        <authorList>
            <person name="Leo P."/>
            <person name="Venkateswaran K."/>
        </authorList>
    </citation>
    <scope>NUCLEOTIDE SEQUENCE</scope>
    <source>
        <strain evidence="1">MNA-CCFEE 5261</strain>
    </source>
</reference>
<dbReference type="Proteomes" id="UP001241377">
    <property type="component" value="Unassembled WGS sequence"/>
</dbReference>
<name>A0ACC2UXZ6_9TREE</name>